<evidence type="ECO:0000313" key="3">
    <source>
        <dbReference type="Proteomes" id="UP001202328"/>
    </source>
</evidence>
<dbReference type="EMBL" id="JAJJMB010008071">
    <property type="protein sequence ID" value="KAI3926287.1"/>
    <property type="molecule type" value="Genomic_DNA"/>
</dbReference>
<dbReference type="Proteomes" id="UP001202328">
    <property type="component" value="Unassembled WGS sequence"/>
</dbReference>
<organism evidence="2 3">
    <name type="scientific">Papaver atlanticum</name>
    <dbReference type="NCBI Taxonomy" id="357466"/>
    <lineage>
        <taxon>Eukaryota</taxon>
        <taxon>Viridiplantae</taxon>
        <taxon>Streptophyta</taxon>
        <taxon>Embryophyta</taxon>
        <taxon>Tracheophyta</taxon>
        <taxon>Spermatophyta</taxon>
        <taxon>Magnoliopsida</taxon>
        <taxon>Ranunculales</taxon>
        <taxon>Papaveraceae</taxon>
        <taxon>Papaveroideae</taxon>
        <taxon>Papaver</taxon>
    </lineage>
</organism>
<feature type="region of interest" description="Disordered" evidence="1">
    <location>
        <begin position="34"/>
        <end position="63"/>
    </location>
</feature>
<feature type="compositionally biased region" description="Polar residues" evidence="1">
    <location>
        <begin position="38"/>
        <end position="59"/>
    </location>
</feature>
<dbReference type="AlphaFoldDB" id="A0AAD4SW80"/>
<evidence type="ECO:0000313" key="2">
    <source>
        <dbReference type="EMBL" id="KAI3926287.1"/>
    </source>
</evidence>
<proteinExistence type="predicted"/>
<gene>
    <name evidence="2" type="ORF">MKW98_028423</name>
</gene>
<sequence>MYNGTLGQFKYEGTRPVHVPRSVTLPITTAKEGLPSGFKSSNNVKRTAAESKSNANASTKTEKSISGMLQTVLFY</sequence>
<evidence type="ECO:0000256" key="1">
    <source>
        <dbReference type="SAM" id="MobiDB-lite"/>
    </source>
</evidence>
<accession>A0AAD4SW80</accession>
<protein>
    <submittedName>
        <fullName evidence="2">Uncharacterized protein</fullName>
    </submittedName>
</protein>
<keyword evidence="3" id="KW-1185">Reference proteome</keyword>
<comment type="caution">
    <text evidence="2">The sequence shown here is derived from an EMBL/GenBank/DDBJ whole genome shotgun (WGS) entry which is preliminary data.</text>
</comment>
<reference evidence="2" key="1">
    <citation type="submission" date="2022-04" db="EMBL/GenBank/DDBJ databases">
        <title>A functionally conserved STORR gene fusion in Papaver species that diverged 16.8 million years ago.</title>
        <authorList>
            <person name="Catania T."/>
        </authorList>
    </citation>
    <scope>NUCLEOTIDE SEQUENCE</scope>
    <source>
        <strain evidence="2">S-188037</strain>
    </source>
</reference>
<name>A0AAD4SW80_9MAGN</name>